<dbReference type="EMBL" id="BARW01004463">
    <property type="protein sequence ID" value="GAI63371.1"/>
    <property type="molecule type" value="Genomic_DNA"/>
</dbReference>
<dbReference type="Gene3D" id="3.30.70.940">
    <property type="entry name" value="NusG, N-terminal domain"/>
    <property type="match status" value="1"/>
</dbReference>
<evidence type="ECO:0000313" key="1">
    <source>
        <dbReference type="EMBL" id="GAI63371.1"/>
    </source>
</evidence>
<comment type="caution">
    <text evidence="1">The sequence shown here is derived from an EMBL/GenBank/DDBJ whole genome shotgun (WGS) entry which is preliminary data.</text>
</comment>
<dbReference type="SUPFAM" id="SSF50104">
    <property type="entry name" value="Translation proteins SH3-like domain"/>
    <property type="match status" value="1"/>
</dbReference>
<dbReference type="CDD" id="cd06091">
    <property type="entry name" value="KOW_NusG"/>
    <property type="match status" value="1"/>
</dbReference>
<accession>X1R8K8</accession>
<proteinExistence type="predicted"/>
<dbReference type="GO" id="GO:0006354">
    <property type="term" value="P:DNA-templated transcription elongation"/>
    <property type="evidence" value="ECO:0007669"/>
    <property type="project" value="InterPro"/>
</dbReference>
<gene>
    <name evidence="1" type="ORF">S12H4_10439</name>
</gene>
<protein>
    <recommendedName>
        <fullName evidence="2">NusG-like N-terminal domain-containing protein</fullName>
    </recommendedName>
</protein>
<name>X1R8K8_9ZZZZ</name>
<dbReference type="InterPro" id="IPR036735">
    <property type="entry name" value="NGN_dom_sf"/>
</dbReference>
<sequence length="116" mass="12703">MKLLFPSYVFFCGSDEDRYTALTTNRLFQVVDVADQLGLVSQLMTVEKGLLCKAGLDPYPCRPVGTRTRIISGPLMGIEGVVIERKNAKARMVLEVTILGQGAVMEIDADILEPIA</sequence>
<reference evidence="1" key="1">
    <citation type="journal article" date="2014" name="Front. Microbiol.">
        <title>High frequency of phylogenetically diverse reductive dehalogenase-homologous genes in deep subseafloor sedimentary metagenomes.</title>
        <authorList>
            <person name="Kawai M."/>
            <person name="Futagami T."/>
            <person name="Toyoda A."/>
            <person name="Takaki Y."/>
            <person name="Nishi S."/>
            <person name="Hori S."/>
            <person name="Arai W."/>
            <person name="Tsubouchi T."/>
            <person name="Morono Y."/>
            <person name="Uchiyama I."/>
            <person name="Ito T."/>
            <person name="Fujiyama A."/>
            <person name="Inagaki F."/>
            <person name="Takami H."/>
        </authorList>
    </citation>
    <scope>NUCLEOTIDE SEQUENCE</scope>
    <source>
        <strain evidence="1">Expedition CK06-06</strain>
    </source>
</reference>
<organism evidence="1">
    <name type="scientific">marine sediment metagenome</name>
    <dbReference type="NCBI Taxonomy" id="412755"/>
    <lineage>
        <taxon>unclassified sequences</taxon>
        <taxon>metagenomes</taxon>
        <taxon>ecological metagenomes</taxon>
    </lineage>
</organism>
<dbReference type="InterPro" id="IPR008991">
    <property type="entry name" value="Translation_prot_SH3-like_sf"/>
</dbReference>
<evidence type="ECO:0008006" key="2">
    <source>
        <dbReference type="Google" id="ProtNLM"/>
    </source>
</evidence>
<dbReference type="AlphaFoldDB" id="X1R8K8"/>